<proteinExistence type="predicted"/>
<reference evidence="3" key="1">
    <citation type="journal article" date="2019" name="Int. J. Syst. Evol. Microbiol.">
        <title>The Global Catalogue of Microorganisms (GCM) 10K type strain sequencing project: providing services to taxonomists for standard genome sequencing and annotation.</title>
        <authorList>
            <consortium name="The Broad Institute Genomics Platform"/>
            <consortium name="The Broad Institute Genome Sequencing Center for Infectious Disease"/>
            <person name="Wu L."/>
            <person name="Ma J."/>
        </authorList>
    </citation>
    <scope>NUCLEOTIDE SEQUENCE [LARGE SCALE GENOMIC DNA]</scope>
    <source>
        <strain evidence="3">KCTC 52416</strain>
    </source>
</reference>
<keyword evidence="3" id="KW-1185">Reference proteome</keyword>
<evidence type="ECO:0000313" key="2">
    <source>
        <dbReference type="EMBL" id="MFC3199920.1"/>
    </source>
</evidence>
<dbReference type="RefSeq" id="WP_379026011.1">
    <property type="nucleotide sequence ID" value="NZ_JBHRTA010000061.1"/>
</dbReference>
<evidence type="ECO:0008006" key="4">
    <source>
        <dbReference type="Google" id="ProtNLM"/>
    </source>
</evidence>
<feature type="signal peptide" evidence="1">
    <location>
        <begin position="1"/>
        <end position="18"/>
    </location>
</feature>
<feature type="chain" id="PRO_5046241113" description="TonB C-terminal domain-containing protein" evidence="1">
    <location>
        <begin position="19"/>
        <end position="320"/>
    </location>
</feature>
<protein>
    <recommendedName>
        <fullName evidence="4">TonB C-terminal domain-containing protein</fullName>
    </recommendedName>
</protein>
<comment type="caution">
    <text evidence="2">The sequence shown here is derived from an EMBL/GenBank/DDBJ whole genome shotgun (WGS) entry which is preliminary data.</text>
</comment>
<dbReference type="Proteomes" id="UP001595526">
    <property type="component" value="Unassembled WGS sequence"/>
</dbReference>
<evidence type="ECO:0000313" key="3">
    <source>
        <dbReference type="Proteomes" id="UP001595526"/>
    </source>
</evidence>
<evidence type="ECO:0000256" key="1">
    <source>
        <dbReference type="SAM" id="SignalP"/>
    </source>
</evidence>
<organism evidence="2 3">
    <name type="scientific">Parapedobacter deserti</name>
    <dbReference type="NCBI Taxonomy" id="1912957"/>
    <lineage>
        <taxon>Bacteria</taxon>
        <taxon>Pseudomonadati</taxon>
        <taxon>Bacteroidota</taxon>
        <taxon>Sphingobacteriia</taxon>
        <taxon>Sphingobacteriales</taxon>
        <taxon>Sphingobacteriaceae</taxon>
        <taxon>Parapedobacter</taxon>
    </lineage>
</organism>
<keyword evidence="1" id="KW-0732">Signal</keyword>
<gene>
    <name evidence="2" type="ORF">ACFOET_20035</name>
</gene>
<accession>A0ABV7JP87</accession>
<sequence>MKTSFLVLLAVFSFLRSAGQTEEGKPPSSDALQKLRAVFEDVLSGTGIRDLHRDFEVKYDTLSQEYRLHLAPEIPLPEFILDTLHGHINRMLGGAPHMRLMGQVYFDRYTDHALVNVMGYSTDRIFQAIGIMVEPVGGIGKFSRRLHDHLKAEVDKGHIRMDSLTDRTAISVVVERDGSLVNVADAVLRTSLDAYLSQEGKWSPGIMSGRPVAYELKLRLYVGYLQGRTGWPEDAEWQKRQVLYWKKKGRRYLYGSLVRPDAPIASFVYDATLGQYRFPIVHGGSRDDCRQLAMDIQEGLDKPPFLYGAFHRVYFYWSTN</sequence>
<dbReference type="EMBL" id="JBHRTA010000061">
    <property type="protein sequence ID" value="MFC3199920.1"/>
    <property type="molecule type" value="Genomic_DNA"/>
</dbReference>
<name>A0ABV7JP87_9SPHI</name>